<dbReference type="Gene3D" id="3.30.2010.10">
    <property type="entry name" value="Metalloproteases ('zincins'), catalytic domain"/>
    <property type="match status" value="1"/>
</dbReference>
<feature type="transmembrane region" description="Helical" evidence="11">
    <location>
        <begin position="21"/>
        <end position="41"/>
    </location>
</feature>
<feature type="domain" description="Peptidase M48" evidence="12">
    <location>
        <begin position="116"/>
        <end position="345"/>
    </location>
</feature>
<comment type="caution">
    <text evidence="13">The sequence shown here is derived from an EMBL/GenBank/DDBJ whole genome shotgun (WGS) entry which is preliminary data.</text>
</comment>
<keyword evidence="5 10" id="KW-0378">Hydrolase</keyword>
<dbReference type="EMBL" id="JBHUII010000004">
    <property type="protein sequence ID" value="MFD2206230.1"/>
    <property type="molecule type" value="Genomic_DNA"/>
</dbReference>
<dbReference type="PANTHER" id="PTHR43221">
    <property type="entry name" value="PROTEASE HTPX"/>
    <property type="match status" value="1"/>
</dbReference>
<evidence type="ECO:0000256" key="1">
    <source>
        <dbReference type="ARBA" id="ARBA00022475"/>
    </source>
</evidence>
<dbReference type="Pfam" id="PF01435">
    <property type="entry name" value="Peptidase_M48"/>
    <property type="match status" value="1"/>
</dbReference>
<evidence type="ECO:0000256" key="11">
    <source>
        <dbReference type="SAM" id="Phobius"/>
    </source>
</evidence>
<keyword evidence="14" id="KW-1185">Reference proteome</keyword>
<keyword evidence="4" id="KW-0479">Metal-binding</keyword>
<comment type="similarity">
    <text evidence="10">Belongs to the peptidase M48 family.</text>
</comment>
<keyword evidence="3 11" id="KW-0812">Transmembrane</keyword>
<evidence type="ECO:0000256" key="5">
    <source>
        <dbReference type="ARBA" id="ARBA00022801"/>
    </source>
</evidence>
<accession>A0ABW5BMS8</accession>
<evidence type="ECO:0000256" key="6">
    <source>
        <dbReference type="ARBA" id="ARBA00022833"/>
    </source>
</evidence>
<evidence type="ECO:0000313" key="14">
    <source>
        <dbReference type="Proteomes" id="UP001597294"/>
    </source>
</evidence>
<feature type="transmembrane region" description="Helical" evidence="11">
    <location>
        <begin position="242"/>
        <end position="264"/>
    </location>
</feature>
<evidence type="ECO:0000256" key="3">
    <source>
        <dbReference type="ARBA" id="ARBA00022692"/>
    </source>
</evidence>
<gene>
    <name evidence="13" type="ORF">ACFSKO_11420</name>
</gene>
<dbReference type="CDD" id="cd07340">
    <property type="entry name" value="M48B_Htpx_like"/>
    <property type="match status" value="1"/>
</dbReference>
<dbReference type="PANTHER" id="PTHR43221:SF2">
    <property type="entry name" value="PROTEASE HTPX HOMOLOG"/>
    <property type="match status" value="1"/>
</dbReference>
<evidence type="ECO:0000256" key="2">
    <source>
        <dbReference type="ARBA" id="ARBA00022670"/>
    </source>
</evidence>
<keyword evidence="8 10" id="KW-0482">Metalloprotease</keyword>
<evidence type="ECO:0000256" key="8">
    <source>
        <dbReference type="ARBA" id="ARBA00023049"/>
    </source>
</evidence>
<feature type="transmembrane region" description="Helical" evidence="11">
    <location>
        <begin position="194"/>
        <end position="213"/>
    </location>
</feature>
<name>A0ABW5BMS8_9PROT</name>
<proteinExistence type="inferred from homology"/>
<feature type="transmembrane region" description="Helical" evidence="11">
    <location>
        <begin position="77"/>
        <end position="98"/>
    </location>
</feature>
<organism evidence="13 14">
    <name type="scientific">Kiloniella antarctica</name>
    <dbReference type="NCBI Taxonomy" id="1550907"/>
    <lineage>
        <taxon>Bacteria</taxon>
        <taxon>Pseudomonadati</taxon>
        <taxon>Pseudomonadota</taxon>
        <taxon>Alphaproteobacteria</taxon>
        <taxon>Rhodospirillales</taxon>
        <taxon>Kiloniellaceae</taxon>
        <taxon>Kiloniella</taxon>
    </lineage>
</organism>
<dbReference type="InterPro" id="IPR050083">
    <property type="entry name" value="HtpX_protease"/>
</dbReference>
<keyword evidence="6 10" id="KW-0862">Zinc</keyword>
<evidence type="ECO:0000256" key="10">
    <source>
        <dbReference type="RuleBase" id="RU003983"/>
    </source>
</evidence>
<evidence type="ECO:0000256" key="4">
    <source>
        <dbReference type="ARBA" id="ARBA00022723"/>
    </source>
</evidence>
<keyword evidence="2 10" id="KW-0645">Protease</keyword>
<dbReference type="InterPro" id="IPR001915">
    <property type="entry name" value="Peptidase_M48"/>
</dbReference>
<evidence type="ECO:0000256" key="9">
    <source>
        <dbReference type="ARBA" id="ARBA00023136"/>
    </source>
</evidence>
<evidence type="ECO:0000259" key="12">
    <source>
        <dbReference type="Pfam" id="PF01435"/>
    </source>
</evidence>
<keyword evidence="9 11" id="KW-0472">Membrane</keyword>
<comment type="cofactor">
    <cofactor evidence="10">
        <name>Zn(2+)</name>
        <dbReference type="ChEBI" id="CHEBI:29105"/>
    </cofactor>
    <text evidence="10">Binds 1 zinc ion per subunit.</text>
</comment>
<dbReference type="RefSeq" id="WP_380251601.1">
    <property type="nucleotide sequence ID" value="NZ_JBHUII010000004.1"/>
</dbReference>
<protein>
    <submittedName>
        <fullName evidence="13">M48 family metallopeptidase</fullName>
    </submittedName>
</protein>
<evidence type="ECO:0000313" key="13">
    <source>
        <dbReference type="EMBL" id="MFD2206230.1"/>
    </source>
</evidence>
<dbReference type="Proteomes" id="UP001597294">
    <property type="component" value="Unassembled WGS sequence"/>
</dbReference>
<reference evidence="14" key="1">
    <citation type="journal article" date="2019" name="Int. J. Syst. Evol. Microbiol.">
        <title>The Global Catalogue of Microorganisms (GCM) 10K type strain sequencing project: providing services to taxonomists for standard genome sequencing and annotation.</title>
        <authorList>
            <consortium name="The Broad Institute Genomics Platform"/>
            <consortium name="The Broad Institute Genome Sequencing Center for Infectious Disease"/>
            <person name="Wu L."/>
            <person name="Ma J."/>
        </authorList>
    </citation>
    <scope>NUCLEOTIDE SEQUENCE [LARGE SCALE GENOMIC DNA]</scope>
    <source>
        <strain evidence="14">CGMCC 4.7192</strain>
    </source>
</reference>
<keyword evidence="1" id="KW-1003">Cell membrane</keyword>
<evidence type="ECO:0000256" key="7">
    <source>
        <dbReference type="ARBA" id="ARBA00022989"/>
    </source>
</evidence>
<sequence length="347" mass="37872">MPTSPLILISTDFKAAQKKNLRNSVLLCLIMILMAMGLGYISGWGVEIFTQSHPALKNMPYSTNILELLSLTLISDWGISGIIGMIVFSVLALCWTYFSGDKTLLKMNDAIEADPEKYQELHNIVEEMSIASGQPKPAVYIIHDDGLNAFATGLRAQNASITITTGLYEALTRDELQGVVGHEMAHILNRDVQYAVLVAVGAGLIAVVAEIMLRMSRLFFYSRSSTSRSSSSNKKSNGANPLMLIAGIVWVLAAILAPLVAYLVRMAISREREYLADATAAELTRNPKGLASALLKISGHAHLKEKNAATEHLFIINPNRSFSEVASNLTSTHPATSLRVERLMNLK</sequence>
<keyword evidence="7 11" id="KW-1133">Transmembrane helix</keyword>